<name>A0ABV7E3Z5_9SPHN</name>
<evidence type="ECO:0000256" key="5">
    <source>
        <dbReference type="ARBA" id="ARBA00047942"/>
    </source>
</evidence>
<protein>
    <recommendedName>
        <fullName evidence="2">site-specific DNA-methyltransferase (adenine-specific)</fullName>
        <ecNumber evidence="2">2.1.1.72</ecNumber>
    </recommendedName>
</protein>
<evidence type="ECO:0000259" key="6">
    <source>
        <dbReference type="Pfam" id="PF02384"/>
    </source>
</evidence>
<reference evidence="9" key="1">
    <citation type="journal article" date="2019" name="Int. J. Syst. Evol. Microbiol.">
        <title>The Global Catalogue of Microorganisms (GCM) 10K type strain sequencing project: providing services to taxonomists for standard genome sequencing and annotation.</title>
        <authorList>
            <consortium name="The Broad Institute Genomics Platform"/>
            <consortium name="The Broad Institute Genome Sequencing Center for Infectious Disease"/>
            <person name="Wu L."/>
            <person name="Ma J."/>
        </authorList>
    </citation>
    <scope>NUCLEOTIDE SEQUENCE [LARGE SCALE GENOMIC DNA]</scope>
    <source>
        <strain evidence="9">KCTC 52607</strain>
    </source>
</reference>
<sequence length="1072" mass="119793">MDIAGYVSKIRGLYASGQTTEHSFRPALSDLFGSIDPDVKVINEPRRVAVGAPDFVFTRRGISIGWVEAKDIDKDIRKFAATDYSREQKARYAKGLPNLIYTNGRDFEFLRGGDAVAFVSIADLAPGLPAHPTRFAELENLLRDFARETPASITTARQLAQMMAGKAMLIKDIMGRALVADLAKETATELTGQYEAFRANLIHDISVAEFADIYAETIAYGLFAARLHDDSLDSFSRQEALELLPRSNPFLRSLFGYIAGVDLDDRIRWVIDELCEVFRAADLKEILKDFGKFTARNDPFLHFYETFLAEYNPAKRKARGVWYTPEPVVNFIVRAVDKVLQSEFGLADGLADTSRITVDWDTGQTDAKGRPATIRKEVHRVQVLDPATGTGTFLAEVIKLVAGRVQGVAPGNWSAYVEENLIPRLHGFELLMASYAMCHMKLDMILTELGYRPSGNPPRLGVYLTNSLEEGERVEQTLFGLSLAMANEAKAASDIKRQTPIMCVIGNPPYSGHSSNKGAWIEGLMADYKVSPELKRPAQAKWLSDDYVKFIRLAEHMIAKTGEGVLGFITNHGYLDNPTFLDMRNHLRETFDRIHVLDLHGNSKKKEVAPDGSADKNVFDIMQGVAIIIAVKRKATDKGEKKLAEVFHGDLWGNRDAKYAALWEGEAASLIAENVSPVTPPWRFKPSDKALEARYGAGFSVADLFSPNGRPAPGIVTTHDEFAISWSAAEAAEKVERLLATKTELEARQLFRLCSQNQWNYNAAKAALADEDWRKEITPIIYRPFDVRYTVYNPHVAVHRRDRAMRHLFNQSNFDLMITGQTKDEVGGLVSSSVAGHKAFSGFDITYNMPLYLYPAEDELDQSIRINFEPKLYAKIREAAGLSGVSPAPDGSDAFRRATGDARPHEVQVFDYIYGVLHCPAYRETYREFLKVDFPRVPFPPSPQVFRTISAQGEALRRLHLMEAPAIGDTPFPFMGTGPDGQDCVVDKPRFEGGPEGGRVYINGKDGEGQYFDGVPAVVWGFHIGGYQPAQKWLKDRKGRTLSYDDIRHYQRIIKILSETDRIMAEIDLPLE</sequence>
<accession>A0ABV7E3Z5</accession>
<dbReference type="InterPro" id="IPR041635">
    <property type="entry name" value="Type_ISP_LLaBIII_C"/>
</dbReference>
<dbReference type="EC" id="2.1.1.72" evidence="2"/>
<feature type="domain" description="Type ISP restriction-modification enzyme LLaBIII C-terminal specificity" evidence="7">
    <location>
        <begin position="713"/>
        <end position="1065"/>
    </location>
</feature>
<dbReference type="PANTHER" id="PTHR33841:SF1">
    <property type="entry name" value="DNA METHYLTRANSFERASE A"/>
    <property type="match status" value="1"/>
</dbReference>
<comment type="catalytic activity">
    <reaction evidence="5">
        <text>a 2'-deoxyadenosine in DNA + S-adenosyl-L-methionine = an N(6)-methyl-2'-deoxyadenosine in DNA + S-adenosyl-L-homocysteine + H(+)</text>
        <dbReference type="Rhea" id="RHEA:15197"/>
        <dbReference type="Rhea" id="RHEA-COMP:12418"/>
        <dbReference type="Rhea" id="RHEA-COMP:12419"/>
        <dbReference type="ChEBI" id="CHEBI:15378"/>
        <dbReference type="ChEBI" id="CHEBI:57856"/>
        <dbReference type="ChEBI" id="CHEBI:59789"/>
        <dbReference type="ChEBI" id="CHEBI:90615"/>
        <dbReference type="ChEBI" id="CHEBI:90616"/>
        <dbReference type="EC" id="2.1.1.72"/>
    </reaction>
</comment>
<dbReference type="EMBL" id="JBHRST010000002">
    <property type="protein sequence ID" value="MFC3096666.1"/>
    <property type="molecule type" value="Genomic_DNA"/>
</dbReference>
<dbReference type="Proteomes" id="UP001595456">
    <property type="component" value="Unassembled WGS sequence"/>
</dbReference>
<evidence type="ECO:0000256" key="1">
    <source>
        <dbReference type="ARBA" id="ARBA00006594"/>
    </source>
</evidence>
<evidence type="ECO:0000259" key="7">
    <source>
        <dbReference type="Pfam" id="PF18135"/>
    </source>
</evidence>
<feature type="domain" description="DNA methylase adenine-specific" evidence="6">
    <location>
        <begin position="297"/>
        <end position="339"/>
    </location>
</feature>
<evidence type="ECO:0000313" key="9">
    <source>
        <dbReference type="Proteomes" id="UP001595456"/>
    </source>
</evidence>
<dbReference type="PANTHER" id="PTHR33841">
    <property type="entry name" value="DNA METHYLTRANSFERASE YEEA-RELATED"/>
    <property type="match status" value="1"/>
</dbReference>
<keyword evidence="3" id="KW-0489">Methyltransferase</keyword>
<evidence type="ECO:0000256" key="2">
    <source>
        <dbReference type="ARBA" id="ARBA00011900"/>
    </source>
</evidence>
<dbReference type="Gene3D" id="3.40.50.150">
    <property type="entry name" value="Vaccinia Virus protein VP39"/>
    <property type="match status" value="1"/>
</dbReference>
<evidence type="ECO:0000313" key="8">
    <source>
        <dbReference type="EMBL" id="MFC3096666.1"/>
    </source>
</evidence>
<keyword evidence="4" id="KW-0808">Transferase</keyword>
<dbReference type="SUPFAM" id="SSF53335">
    <property type="entry name" value="S-adenosyl-L-methionine-dependent methyltransferases"/>
    <property type="match status" value="1"/>
</dbReference>
<comment type="caution">
    <text evidence="8">The sequence shown here is derived from an EMBL/GenBank/DDBJ whole genome shotgun (WGS) entry which is preliminary data.</text>
</comment>
<keyword evidence="9" id="KW-1185">Reference proteome</keyword>
<evidence type="ECO:0000256" key="3">
    <source>
        <dbReference type="ARBA" id="ARBA00022603"/>
    </source>
</evidence>
<dbReference type="InterPro" id="IPR003356">
    <property type="entry name" value="DNA_methylase_A-5"/>
</dbReference>
<dbReference type="PRINTS" id="PR00507">
    <property type="entry name" value="N12N6MTFRASE"/>
</dbReference>
<dbReference type="InterPro" id="IPR029063">
    <property type="entry name" value="SAM-dependent_MTases_sf"/>
</dbReference>
<dbReference type="Pfam" id="PF02384">
    <property type="entry name" value="N6_Mtase"/>
    <property type="match status" value="1"/>
</dbReference>
<organism evidence="8 9">
    <name type="scientific">Alteraurantiacibacter palmitatis</name>
    <dbReference type="NCBI Taxonomy" id="2054628"/>
    <lineage>
        <taxon>Bacteria</taxon>
        <taxon>Pseudomonadati</taxon>
        <taxon>Pseudomonadota</taxon>
        <taxon>Alphaproteobacteria</taxon>
        <taxon>Sphingomonadales</taxon>
        <taxon>Erythrobacteraceae</taxon>
        <taxon>Alteraurantiacibacter</taxon>
    </lineage>
</organism>
<dbReference type="InterPro" id="IPR050953">
    <property type="entry name" value="N4_N6_ade-DNA_methylase"/>
</dbReference>
<dbReference type="RefSeq" id="WP_336925507.1">
    <property type="nucleotide sequence ID" value="NZ_JBANRO010000004.1"/>
</dbReference>
<gene>
    <name evidence="8" type="ORF">ACFODU_02475</name>
</gene>
<comment type="similarity">
    <text evidence="1">Belongs to the N(4)/N(6)-methyltransferase family.</text>
</comment>
<evidence type="ECO:0000256" key="4">
    <source>
        <dbReference type="ARBA" id="ARBA00022679"/>
    </source>
</evidence>
<dbReference type="Pfam" id="PF18135">
    <property type="entry name" value="Type_ISP_C"/>
    <property type="match status" value="1"/>
</dbReference>
<proteinExistence type="inferred from homology"/>